<reference evidence="3" key="1">
    <citation type="submission" date="2020-10" db="EMBL/GenBank/DDBJ databases">
        <title>Connecting structure to function with the recovery of over 1000 high-quality activated sludge metagenome-assembled genomes encoding full-length rRNA genes using long-read sequencing.</title>
        <authorList>
            <person name="Singleton C.M."/>
            <person name="Petriglieri F."/>
            <person name="Kristensen J.M."/>
            <person name="Kirkegaard R.H."/>
            <person name="Michaelsen T.Y."/>
            <person name="Andersen M.H."/>
            <person name="Karst S.M."/>
            <person name="Dueholm M.S."/>
            <person name="Nielsen P.H."/>
            <person name="Albertsen M."/>
        </authorList>
    </citation>
    <scope>NUCLEOTIDE SEQUENCE</scope>
    <source>
        <strain evidence="3">Skiv_18-Q3-R9-52_MAXAC.067</strain>
    </source>
</reference>
<dbReference type="Proteomes" id="UP000886657">
    <property type="component" value="Unassembled WGS sequence"/>
</dbReference>
<dbReference type="GO" id="GO:0008239">
    <property type="term" value="F:dipeptidyl-peptidase activity"/>
    <property type="evidence" value="ECO:0007669"/>
    <property type="project" value="TreeGrafter"/>
</dbReference>
<dbReference type="GO" id="GO:0008236">
    <property type="term" value="F:serine-type peptidase activity"/>
    <property type="evidence" value="ECO:0007669"/>
    <property type="project" value="InterPro"/>
</dbReference>
<dbReference type="EMBL" id="JADKIO010000005">
    <property type="protein sequence ID" value="MBK9795782.1"/>
    <property type="molecule type" value="Genomic_DNA"/>
</dbReference>
<sequence length="724" mass="81003">MTIRMSLACLFLASWLLGQGTEHLTLEALGHPTQKKALVAMPPTRLEWLPDGTLLQTRREGEQMMLLRVDPSTWEARPLVDPARLQAALVAAGLPEAEARSALGRGGFIWNEPRTAFLLGAADQLFLVDVKTTLARRLLTGKSEEPSFSPDGTQVAFLRGNDLYRVDVATGKEIRLTTGGSDKVFNGRLDWVYQEEIYGRARGSKAYWWSPDSRRIAYLSLDDSQVPLFTLADDRFQPQKLHQARYPKPGDPNPVARLGVVDLQGRTAWMKDPHPGRETLITRVGWDSLGRPVAILTDRIQSWMELRRLEGTDATLLVREQGGAWVDPEHFGDLPLFFKDGGFLWASDRSGHRHVYRYDARGNLLQAVTTGAWDVRKLRSLDEGKGLFYIDANMRSPIGLDTYRISLDGKDIRRLTERLGTHSIRFNANHTAFLDTWSDIHTPPQQSLHDDSGRLLRLIDANPSEAWKALALGKVSFQQVMTRDGFPMETLLILPVGFDPTRKYPVFQEIYGGPGTPEVRNGWSRSMPWYQFLAQNGIAVWVCDNRSASGKGPASAFGIHRNLGAQELQDQLDGLAWLKAQGWADMDRICIDGWSYGGFMVTYALTHSKAWKLGIAGAPVTDWKLYDSVYTERYMGLPVDNPKGYDTSSVLRAAKDLSGQLLLLHGTLDDNVHPQNSVMLIEALQKAGHPFQFVLLPGAAHGPRSPEQAWAIMQARWAFLSKNL</sequence>
<feature type="domain" description="Dipeptidylpeptidase IV N-terminal" evidence="2">
    <location>
        <begin position="122"/>
        <end position="444"/>
    </location>
</feature>
<dbReference type="PANTHER" id="PTHR11731:SF193">
    <property type="entry name" value="DIPEPTIDYL PEPTIDASE 9"/>
    <property type="match status" value="1"/>
</dbReference>
<feature type="domain" description="Peptidase S9 prolyl oligopeptidase catalytic" evidence="1">
    <location>
        <begin position="531"/>
        <end position="724"/>
    </location>
</feature>
<name>A0A9D7XH75_9BACT</name>
<dbReference type="PANTHER" id="PTHR11731">
    <property type="entry name" value="PROTEASE FAMILY S9B,C DIPEPTIDYL-PEPTIDASE IV-RELATED"/>
    <property type="match status" value="1"/>
</dbReference>
<evidence type="ECO:0000259" key="2">
    <source>
        <dbReference type="Pfam" id="PF00930"/>
    </source>
</evidence>
<dbReference type="Pfam" id="PF00326">
    <property type="entry name" value="Peptidase_S9"/>
    <property type="match status" value="1"/>
</dbReference>
<proteinExistence type="predicted"/>
<dbReference type="AlphaFoldDB" id="A0A9D7XH75"/>
<gene>
    <name evidence="3" type="ORF">IPP58_04700</name>
</gene>
<dbReference type="SUPFAM" id="SSF82171">
    <property type="entry name" value="DPP6 N-terminal domain-like"/>
    <property type="match status" value="1"/>
</dbReference>
<dbReference type="InterPro" id="IPR050278">
    <property type="entry name" value="Serine_Prot_S9B/DPPIV"/>
</dbReference>
<dbReference type="InterPro" id="IPR002469">
    <property type="entry name" value="Peptidase_S9B_N"/>
</dbReference>
<protein>
    <submittedName>
        <fullName evidence="3">S9 family peptidase</fullName>
    </submittedName>
</protein>
<dbReference type="InterPro" id="IPR001375">
    <property type="entry name" value="Peptidase_S9_cat"/>
</dbReference>
<comment type="caution">
    <text evidence="3">The sequence shown here is derived from an EMBL/GenBank/DDBJ whole genome shotgun (WGS) entry which is preliminary data.</text>
</comment>
<evidence type="ECO:0000313" key="3">
    <source>
        <dbReference type="EMBL" id="MBK9795782.1"/>
    </source>
</evidence>
<dbReference type="Pfam" id="PF00930">
    <property type="entry name" value="DPPIV_N"/>
    <property type="match status" value="1"/>
</dbReference>
<dbReference type="SUPFAM" id="SSF53474">
    <property type="entry name" value="alpha/beta-Hydrolases"/>
    <property type="match status" value="1"/>
</dbReference>
<dbReference type="Gene3D" id="3.40.50.1820">
    <property type="entry name" value="alpha/beta hydrolase"/>
    <property type="match status" value="1"/>
</dbReference>
<evidence type="ECO:0000313" key="4">
    <source>
        <dbReference type="Proteomes" id="UP000886657"/>
    </source>
</evidence>
<evidence type="ECO:0000259" key="1">
    <source>
        <dbReference type="Pfam" id="PF00326"/>
    </source>
</evidence>
<accession>A0A9D7XH75</accession>
<dbReference type="InterPro" id="IPR029058">
    <property type="entry name" value="AB_hydrolase_fold"/>
</dbReference>
<dbReference type="GO" id="GO:0006508">
    <property type="term" value="P:proteolysis"/>
    <property type="evidence" value="ECO:0007669"/>
    <property type="project" value="InterPro"/>
</dbReference>
<organism evidence="3 4">
    <name type="scientific">Candidatus Geothrix skivensis</name>
    <dbReference type="NCBI Taxonomy" id="2954439"/>
    <lineage>
        <taxon>Bacteria</taxon>
        <taxon>Pseudomonadati</taxon>
        <taxon>Acidobacteriota</taxon>
        <taxon>Holophagae</taxon>
        <taxon>Holophagales</taxon>
        <taxon>Holophagaceae</taxon>
        <taxon>Geothrix</taxon>
    </lineage>
</organism>
<dbReference type="Gene3D" id="2.140.10.30">
    <property type="entry name" value="Dipeptidylpeptidase IV, N-terminal domain"/>
    <property type="match status" value="1"/>
</dbReference>